<dbReference type="PATRIC" id="fig|1513271.3.peg.16"/>
<feature type="domain" description="Endo-acting ulvan lyase C-terminal" evidence="1">
    <location>
        <begin position="919"/>
        <end position="1001"/>
    </location>
</feature>
<protein>
    <submittedName>
        <fullName evidence="3">Uncharacterized protein</fullName>
    </submittedName>
</protein>
<dbReference type="EMBL" id="LAZL01000001">
    <property type="protein sequence ID" value="KMT67040.1"/>
    <property type="molecule type" value="Genomic_DNA"/>
</dbReference>
<evidence type="ECO:0000259" key="1">
    <source>
        <dbReference type="Pfam" id="PF26374"/>
    </source>
</evidence>
<reference evidence="3 4" key="1">
    <citation type="submission" date="2015-04" db="EMBL/GenBank/DDBJ databases">
        <title>Draft Genome Sequence of the Novel Agar-Digesting Marine Bacterium Q1.</title>
        <authorList>
            <person name="Li Y."/>
            <person name="Li D."/>
            <person name="Chen G."/>
            <person name="Du Z."/>
        </authorList>
    </citation>
    <scope>NUCLEOTIDE SEQUENCE [LARGE SCALE GENOMIC DNA]</scope>
    <source>
        <strain evidence="3 4">Q1</strain>
    </source>
</reference>
<dbReference type="PROSITE" id="PS51257">
    <property type="entry name" value="PROKAR_LIPOPROTEIN"/>
    <property type="match status" value="1"/>
</dbReference>
<dbReference type="STRING" id="1513271.XM47_00075"/>
<name>A0A0J8GW96_9ALTE</name>
<dbReference type="Proteomes" id="UP000037600">
    <property type="component" value="Unassembled WGS sequence"/>
</dbReference>
<dbReference type="AlphaFoldDB" id="A0A0J8GW96"/>
<dbReference type="Gene3D" id="2.70.98.70">
    <property type="match status" value="1"/>
</dbReference>
<dbReference type="InterPro" id="IPR058849">
    <property type="entry name" value="Ulvan_lyase_2nd"/>
</dbReference>
<comment type="caution">
    <text evidence="3">The sequence shown here is derived from an EMBL/GenBank/DDBJ whole genome shotgun (WGS) entry which is preliminary data.</text>
</comment>
<gene>
    <name evidence="3" type="ORF">XM47_00075</name>
</gene>
<dbReference type="OrthoDB" id="8732671at2"/>
<dbReference type="Pfam" id="PF26377">
    <property type="entry name" value="Ulvan_lyase_2nd"/>
    <property type="match status" value="1"/>
</dbReference>
<dbReference type="Gene3D" id="1.50.10.100">
    <property type="entry name" value="Chondroitin AC/alginate lyase"/>
    <property type="match status" value="1"/>
</dbReference>
<dbReference type="RefSeq" id="WP_048687934.1">
    <property type="nucleotide sequence ID" value="NZ_KQ130482.1"/>
</dbReference>
<dbReference type="SUPFAM" id="SSF48230">
    <property type="entry name" value="Chondroitin AC/alginate lyase"/>
    <property type="match status" value="1"/>
</dbReference>
<dbReference type="Pfam" id="PF26374">
    <property type="entry name" value="Ulvan_lyaseC"/>
    <property type="match status" value="1"/>
</dbReference>
<evidence type="ECO:0000259" key="2">
    <source>
        <dbReference type="Pfam" id="PF26377"/>
    </source>
</evidence>
<feature type="domain" description="Endo-acting ulvan lyase 2nd" evidence="2">
    <location>
        <begin position="471"/>
        <end position="610"/>
    </location>
</feature>
<sequence length="1006" mass="111048">MNIKILAYTALTLLTSACGGGGGSEDGSNKGKETEEVIVNQQGTIAISGALEFGANLEAKITDPDGITNISNATYQWQRNAVDIAGANSNSYTLTMADFNQVLNIKVTYVDDKGFSNSLTSLQTAKVPAIDFIGTLSIKGKAEQGQTLNVELLDDNGIDLNQAIFTWFTDDSVINGQTKQALTLTPELVGKTISVQVNYTDQHGFNDTLTALQTIAVAPSSEPLQHPIIYTTDSERSLMLEKIEKYDWAQNVFQHLKQTVDAKIAIHSANPEAIINAIPELASDSHGSGGADKAASLHQEVLATARNAATLYYLTRETKYAKYGADIFQAYIERLGPLSPQTTSISGDVFYDARAGYPALALTYDFLYHYLNSSGTKVYSKKKDTNIPFDNDLAQKAMTNMVGNVLQEYGKPDRHGRVVSNHPILTATGALYTILCIDDQDERNRLFEVFWETGTFHQSSFTKTILPIFGEQGIWPESLSYSFMGNISQILNIVDRIYPEMDVTQEYKNILEGNFLFDYLRSPNRIFVRFGDSKRYNDSTGQLYLYTLDIAKRKGYTELAQKAQLALKQASDAKGGQLPTLKESTFGTDHSLKLFWGQPLSEQLEGSIDFEKPTVIIEHAGVALQRNSVANNNVDYGLTGIIGGAHYVHSHATGISMELYGANYFMAANGGMPVSVADRKLPEHAEYFRLYAGNNTVVVNGTSHGKQPGSWTSNGYLWQDTSKNIAAEPAHLQDPINPNYSFATQRLDDTVNNAEQERTLGIIRTSEKTAFYFDMFRSRSLGDNKFHDYIYHNIGDETVISDHTGELSLTSTDRYDNDIDDPVGSPGWRFFEQEQVTAPTTSAVNIQFKLHHNQRSMNLFVPDGVEREYTYALAPATREAKNGYVKKKTQTIAIRQQGEAWERPFIAVLEPSTTYQSSVTSVTQLSQDGRVVGAKVVSNVNGNEIINYIINHDDPKATYNNNALGLSFTGRYAVVTDRGGDDVELYIGEGTQLQYGKHHASAGSSD</sequence>
<organism evidence="3 4">
    <name type="scientific">Catenovulum maritimum</name>
    <dbReference type="NCBI Taxonomy" id="1513271"/>
    <lineage>
        <taxon>Bacteria</taxon>
        <taxon>Pseudomonadati</taxon>
        <taxon>Pseudomonadota</taxon>
        <taxon>Gammaproteobacteria</taxon>
        <taxon>Alteromonadales</taxon>
        <taxon>Alteromonadaceae</taxon>
        <taxon>Catenovulum</taxon>
    </lineage>
</organism>
<evidence type="ECO:0000313" key="4">
    <source>
        <dbReference type="Proteomes" id="UP000037600"/>
    </source>
</evidence>
<evidence type="ECO:0000313" key="3">
    <source>
        <dbReference type="EMBL" id="KMT67040.1"/>
    </source>
</evidence>
<dbReference type="InterPro" id="IPR008929">
    <property type="entry name" value="Chondroitin_lyas"/>
</dbReference>
<dbReference type="Gene3D" id="2.60.40.2700">
    <property type="match status" value="2"/>
</dbReference>
<accession>A0A0J8GW96</accession>
<dbReference type="InterPro" id="IPR058848">
    <property type="entry name" value="Ulvan_lyase_C"/>
</dbReference>
<proteinExistence type="predicted"/>
<keyword evidence="4" id="KW-1185">Reference proteome</keyword>